<reference evidence="2 3" key="1">
    <citation type="submission" date="2021-05" db="EMBL/GenBank/DDBJ databases">
        <title>Fusibacter ferrireducens sp. nov., an anaerobic, sulfur- and Fe-reducing bacterium isolated from the mangrove sediment.</title>
        <authorList>
            <person name="Qiu D."/>
        </authorList>
    </citation>
    <scope>NUCLEOTIDE SEQUENCE [LARGE SCALE GENOMIC DNA]</scope>
    <source>
        <strain evidence="2 3">DSM 12116</strain>
    </source>
</reference>
<dbReference type="InterPro" id="IPR050099">
    <property type="entry name" value="SIS_GmhA/DiaA_subfam"/>
</dbReference>
<comment type="caution">
    <text evidence="2">The sequence shown here is derived from an EMBL/GenBank/DDBJ whole genome shotgun (WGS) entry which is preliminary data.</text>
</comment>
<dbReference type="PROSITE" id="PS51464">
    <property type="entry name" value="SIS"/>
    <property type="match status" value="1"/>
</dbReference>
<evidence type="ECO:0000313" key="2">
    <source>
        <dbReference type="EMBL" id="MBS7526609.1"/>
    </source>
</evidence>
<protein>
    <submittedName>
        <fullName evidence="2">SIS domain-containing protein</fullName>
    </submittedName>
</protein>
<dbReference type="PANTHER" id="PTHR30390">
    <property type="entry name" value="SEDOHEPTULOSE 7-PHOSPHATE ISOMERASE / DNAA INITIATOR-ASSOCIATING FACTOR FOR REPLICATION INITIATION"/>
    <property type="match status" value="1"/>
</dbReference>
<keyword evidence="3" id="KW-1185">Reference proteome</keyword>
<dbReference type="EMBL" id="JAHBCL010000011">
    <property type="protein sequence ID" value="MBS7526609.1"/>
    <property type="molecule type" value="Genomic_DNA"/>
</dbReference>
<dbReference type="InterPro" id="IPR046348">
    <property type="entry name" value="SIS_dom_sf"/>
</dbReference>
<gene>
    <name evidence="2" type="ORF">KHM83_07970</name>
</gene>
<dbReference type="SUPFAM" id="SSF53697">
    <property type="entry name" value="SIS domain"/>
    <property type="match status" value="1"/>
</dbReference>
<proteinExistence type="predicted"/>
<dbReference type="Gene3D" id="3.40.50.10490">
    <property type="entry name" value="Glucose-6-phosphate isomerase like protein, domain 1"/>
    <property type="match status" value="1"/>
</dbReference>
<dbReference type="Proteomes" id="UP000746471">
    <property type="component" value="Unassembled WGS sequence"/>
</dbReference>
<dbReference type="CDD" id="cd05006">
    <property type="entry name" value="SIS_GmhA"/>
    <property type="match status" value="1"/>
</dbReference>
<dbReference type="InterPro" id="IPR035461">
    <property type="entry name" value="GmhA/DiaA"/>
</dbReference>
<feature type="domain" description="SIS" evidence="1">
    <location>
        <begin position="32"/>
        <end position="206"/>
    </location>
</feature>
<organism evidence="2 3">
    <name type="scientific">Fusibacter paucivorans</name>
    <dbReference type="NCBI Taxonomy" id="76009"/>
    <lineage>
        <taxon>Bacteria</taxon>
        <taxon>Bacillati</taxon>
        <taxon>Bacillota</taxon>
        <taxon>Clostridia</taxon>
        <taxon>Eubacteriales</taxon>
        <taxon>Eubacteriales Family XII. Incertae Sedis</taxon>
        <taxon>Fusibacter</taxon>
    </lineage>
</organism>
<name>A0ABS5PQC7_9FIRM</name>
<evidence type="ECO:0000259" key="1">
    <source>
        <dbReference type="PROSITE" id="PS51464"/>
    </source>
</evidence>
<accession>A0ABS5PQC7</accession>
<evidence type="ECO:0000313" key="3">
    <source>
        <dbReference type="Proteomes" id="UP000746471"/>
    </source>
</evidence>
<dbReference type="Pfam" id="PF01380">
    <property type="entry name" value="SIS"/>
    <property type="match status" value="1"/>
</dbReference>
<dbReference type="InterPro" id="IPR001347">
    <property type="entry name" value="SIS_dom"/>
</dbReference>
<sequence>MGGNMVELDTLILRYPILRDCKESIISVFNQLVKSFEANGRLYVCGNGGSAADALHIVGELVKSFVIPRTVDINFEKCTNSDLARNLQGALPAFALVENIALATAYSNDVNADYVFAQQVYAYARKGDCVLGISTSGNSRNIMYALEAARGRGAVTLGLTGRDGGKMKDLCDECIVVPEMETYKIQELHLPIYHALCIMLEEYFWGSN</sequence>